<dbReference type="eggNOG" id="ENOG50338SD">
    <property type="taxonomic scope" value="Bacteria"/>
</dbReference>
<accession>A0A059FGR8</accession>
<reference evidence="1 2" key="1">
    <citation type="journal article" date="2014" name="Antonie Van Leeuwenhoek">
        <title>Hyphomonas beringensis sp. nov. and Hyphomonas chukchiensis sp. nov., isolated from surface seawater of the Bering Sea and Chukchi Sea.</title>
        <authorList>
            <person name="Li C."/>
            <person name="Lai Q."/>
            <person name="Li G."/>
            <person name="Dong C."/>
            <person name="Wang J."/>
            <person name="Liao Y."/>
            <person name="Shao Z."/>
        </authorList>
    </citation>
    <scope>NUCLEOTIDE SEQUENCE [LARGE SCALE GENOMIC DNA]</scope>
    <source>
        <strain evidence="1 2">VP2</strain>
    </source>
</reference>
<dbReference type="EMBL" id="ARYJ01000003">
    <property type="protein sequence ID" value="KCZ89731.1"/>
    <property type="molecule type" value="Genomic_DNA"/>
</dbReference>
<dbReference type="AlphaFoldDB" id="A0A059FGR8"/>
<organism evidence="1 2">
    <name type="scientific">Hyphomonas jannaschiana VP2</name>
    <dbReference type="NCBI Taxonomy" id="1280952"/>
    <lineage>
        <taxon>Bacteria</taxon>
        <taxon>Pseudomonadati</taxon>
        <taxon>Pseudomonadota</taxon>
        <taxon>Alphaproteobacteria</taxon>
        <taxon>Hyphomonadales</taxon>
        <taxon>Hyphomonadaceae</taxon>
        <taxon>Hyphomonas</taxon>
    </lineage>
</organism>
<sequence>MDKEISEKRQIDADDLNVELAGLNNGRIARFLVGDDDRPNGQESKREKRWREFRTQLDMLLNDPAYREAWDRANNLLSNTQNKLDAALLKVTANIERLSELMEDLEDKATKLPDGTAVFRAADGSVWTKDGRKLSDEEASRLDIDENAPSWEQYKGANDALDSARTRRDKLIGIQTDVLDPARHKLNDPDNPSSKEEIDDIEKNLKKADHDIDVISNASSKDLFASVSADEPEMAKEPFELDKSVNKLKIPELPL</sequence>
<name>A0A059FGR8_9PROT</name>
<dbReference type="PATRIC" id="fig|1280952.3.peg.1144"/>
<dbReference type="Proteomes" id="UP000024816">
    <property type="component" value="Unassembled WGS sequence"/>
</dbReference>
<keyword evidence="2" id="KW-1185">Reference proteome</keyword>
<evidence type="ECO:0000313" key="1">
    <source>
        <dbReference type="EMBL" id="KCZ89731.1"/>
    </source>
</evidence>
<evidence type="ECO:0000313" key="2">
    <source>
        <dbReference type="Proteomes" id="UP000024816"/>
    </source>
</evidence>
<proteinExistence type="predicted"/>
<protein>
    <submittedName>
        <fullName evidence="1">Uncharacterized protein</fullName>
    </submittedName>
</protein>
<gene>
    <name evidence="1" type="ORF">HJA_05752</name>
</gene>
<dbReference type="RefSeq" id="WP_035579398.1">
    <property type="nucleotide sequence ID" value="NZ_ARYJ01000003.1"/>
</dbReference>
<dbReference type="OrthoDB" id="7864160at2"/>
<comment type="caution">
    <text evidence="1">The sequence shown here is derived from an EMBL/GenBank/DDBJ whole genome shotgun (WGS) entry which is preliminary data.</text>
</comment>